<evidence type="ECO:0000256" key="2">
    <source>
        <dbReference type="ARBA" id="ARBA00022692"/>
    </source>
</evidence>
<dbReference type="GO" id="GO:0017071">
    <property type="term" value="C:intracellular cyclic nucleotide activated cation channel complex"/>
    <property type="evidence" value="ECO:0007669"/>
    <property type="project" value="TreeGrafter"/>
</dbReference>
<dbReference type="GO" id="GO:0005886">
    <property type="term" value="C:plasma membrane"/>
    <property type="evidence" value="ECO:0007669"/>
    <property type="project" value="TreeGrafter"/>
</dbReference>
<feature type="domain" description="Ion transport" evidence="6">
    <location>
        <begin position="90"/>
        <end position="243"/>
    </location>
</feature>
<evidence type="ECO:0000313" key="8">
    <source>
        <dbReference type="WBParaSite" id="PSAMB.scaffold14944size1733.g36303.t1"/>
    </source>
</evidence>
<dbReference type="SUPFAM" id="SSF81324">
    <property type="entry name" value="Voltage-gated potassium channels"/>
    <property type="match status" value="1"/>
</dbReference>
<dbReference type="Proteomes" id="UP000887566">
    <property type="component" value="Unplaced"/>
</dbReference>
<comment type="subcellular location">
    <subcellularLocation>
        <location evidence="1">Membrane</location>
        <topology evidence="1">Multi-pass membrane protein</topology>
    </subcellularLocation>
</comment>
<feature type="transmembrane region" description="Helical" evidence="5">
    <location>
        <begin position="88"/>
        <end position="109"/>
    </location>
</feature>
<keyword evidence="7" id="KW-1185">Reference proteome</keyword>
<evidence type="ECO:0000256" key="1">
    <source>
        <dbReference type="ARBA" id="ARBA00004141"/>
    </source>
</evidence>
<evidence type="ECO:0000313" key="7">
    <source>
        <dbReference type="Proteomes" id="UP000887566"/>
    </source>
</evidence>
<name>A0A914V3A6_9BILA</name>
<evidence type="ECO:0000256" key="3">
    <source>
        <dbReference type="ARBA" id="ARBA00022989"/>
    </source>
</evidence>
<dbReference type="GO" id="GO:0030553">
    <property type="term" value="F:cGMP binding"/>
    <property type="evidence" value="ECO:0007669"/>
    <property type="project" value="TreeGrafter"/>
</dbReference>
<accession>A0A914V3A6</accession>
<feature type="transmembrane region" description="Helical" evidence="5">
    <location>
        <begin position="168"/>
        <end position="190"/>
    </location>
</feature>
<dbReference type="WBParaSite" id="PSAMB.scaffold14944size1733.g36303.t1">
    <property type="protein sequence ID" value="PSAMB.scaffold14944size1733.g36303.t1"/>
    <property type="gene ID" value="PSAMB.scaffold14944size1733.g36303"/>
</dbReference>
<dbReference type="Pfam" id="PF00520">
    <property type="entry name" value="Ion_trans"/>
    <property type="match status" value="1"/>
</dbReference>
<feature type="transmembrane region" description="Helical" evidence="5">
    <location>
        <begin position="223"/>
        <end position="244"/>
    </location>
</feature>
<dbReference type="GO" id="GO:0005222">
    <property type="term" value="F:intracellularly cAMP-activated cation channel activity"/>
    <property type="evidence" value="ECO:0007669"/>
    <property type="project" value="TreeGrafter"/>
</dbReference>
<proteinExistence type="predicted"/>
<dbReference type="Gene3D" id="1.10.287.70">
    <property type="match status" value="1"/>
</dbReference>
<reference evidence="8" key="1">
    <citation type="submission" date="2022-11" db="UniProtKB">
        <authorList>
            <consortium name="WormBaseParasite"/>
        </authorList>
    </citation>
    <scope>IDENTIFICATION</scope>
</reference>
<sequence>MSRRAVRSSIPLIHEATSDENLPESLKPRQSADGELLTYRDRNHVARSLFSCCSKSSRDSADEGFVYISVVRQRPCRPTLLFDPAGQLCYYWSGVVSVAFLYNLWVISYRIGFDEIRADTKYTWFALDYSADFIYILDLLMGFRTCYFTDGVLQTNAIKIRQNYMNSLHFYLGCLSLLPLDVLYLSFGYLSVVRCIRLVKIYKFWAFIDISERHTSYPNSFRVLVLIHYLLLVFHWNACILYSYRD</sequence>
<dbReference type="AlphaFoldDB" id="A0A914V3A6"/>
<dbReference type="InterPro" id="IPR005821">
    <property type="entry name" value="Ion_trans_dom"/>
</dbReference>
<evidence type="ECO:0000256" key="5">
    <source>
        <dbReference type="SAM" id="Phobius"/>
    </source>
</evidence>
<evidence type="ECO:0000256" key="4">
    <source>
        <dbReference type="ARBA" id="ARBA00023136"/>
    </source>
</evidence>
<keyword evidence="2 5" id="KW-0812">Transmembrane</keyword>
<dbReference type="PANTHER" id="PTHR45638">
    <property type="entry name" value="CYCLIC NUCLEOTIDE-GATED CATION CHANNEL SUBUNIT A"/>
    <property type="match status" value="1"/>
</dbReference>
<evidence type="ECO:0000259" key="6">
    <source>
        <dbReference type="Pfam" id="PF00520"/>
    </source>
</evidence>
<dbReference type="InterPro" id="IPR050866">
    <property type="entry name" value="CNG_cation_channel"/>
</dbReference>
<feature type="transmembrane region" description="Helical" evidence="5">
    <location>
        <begin position="129"/>
        <end position="147"/>
    </location>
</feature>
<keyword evidence="4 5" id="KW-0472">Membrane</keyword>
<keyword evidence="3 5" id="KW-1133">Transmembrane helix</keyword>
<dbReference type="GO" id="GO:0044877">
    <property type="term" value="F:protein-containing complex binding"/>
    <property type="evidence" value="ECO:0007669"/>
    <property type="project" value="TreeGrafter"/>
</dbReference>
<protein>
    <recommendedName>
        <fullName evidence="6">Ion transport domain-containing protein</fullName>
    </recommendedName>
</protein>
<dbReference type="GO" id="GO:0005223">
    <property type="term" value="F:intracellularly cGMP-activated cation channel activity"/>
    <property type="evidence" value="ECO:0007669"/>
    <property type="project" value="TreeGrafter"/>
</dbReference>
<dbReference type="PANTHER" id="PTHR45638:SF4">
    <property type="entry name" value="CYCLIC NUCLEOTIDE-BINDING DOMAIN-CONTAINING PROTEIN"/>
    <property type="match status" value="1"/>
</dbReference>
<organism evidence="7 8">
    <name type="scientific">Plectus sambesii</name>
    <dbReference type="NCBI Taxonomy" id="2011161"/>
    <lineage>
        <taxon>Eukaryota</taxon>
        <taxon>Metazoa</taxon>
        <taxon>Ecdysozoa</taxon>
        <taxon>Nematoda</taxon>
        <taxon>Chromadorea</taxon>
        <taxon>Plectida</taxon>
        <taxon>Plectina</taxon>
        <taxon>Plectoidea</taxon>
        <taxon>Plectidae</taxon>
        <taxon>Plectus</taxon>
    </lineage>
</organism>